<dbReference type="InParanoid" id="A0A0V0YV79"/>
<evidence type="ECO:0000313" key="2">
    <source>
        <dbReference type="EMBL" id="KRY04011.1"/>
    </source>
</evidence>
<dbReference type="EMBL" id="JYDH01004645">
    <property type="protein sequence ID" value="KRY04011.1"/>
    <property type="molecule type" value="Genomic_DNA"/>
</dbReference>
<comment type="caution">
    <text evidence="2">The sequence shown here is derived from an EMBL/GenBank/DDBJ whole genome shotgun (WGS) entry which is preliminary data.</text>
</comment>
<evidence type="ECO:0000313" key="3">
    <source>
        <dbReference type="Proteomes" id="UP000054776"/>
    </source>
</evidence>
<protein>
    <submittedName>
        <fullName evidence="2">Uncharacterized protein</fullName>
    </submittedName>
</protein>
<keyword evidence="3" id="KW-1185">Reference proteome</keyword>
<dbReference type="Proteomes" id="UP000054776">
    <property type="component" value="Unassembled WGS sequence"/>
</dbReference>
<gene>
    <name evidence="2" type="ORF">T01_3279</name>
</gene>
<proteinExistence type="predicted"/>
<feature type="non-terminal residue" evidence="2">
    <location>
        <position position="36"/>
    </location>
</feature>
<dbReference type="AlphaFoldDB" id="A0A0V0YV79"/>
<keyword evidence="1" id="KW-0472">Membrane</keyword>
<accession>A0A0V0YV79</accession>
<sequence>MTIAETQINAIGWSITITILQIILKSLQLHIKNNSD</sequence>
<organism evidence="2 3">
    <name type="scientific">Trichinella spiralis</name>
    <name type="common">Trichina worm</name>
    <dbReference type="NCBI Taxonomy" id="6334"/>
    <lineage>
        <taxon>Eukaryota</taxon>
        <taxon>Metazoa</taxon>
        <taxon>Ecdysozoa</taxon>
        <taxon>Nematoda</taxon>
        <taxon>Enoplea</taxon>
        <taxon>Dorylaimia</taxon>
        <taxon>Trichinellida</taxon>
        <taxon>Trichinellidae</taxon>
        <taxon>Trichinella</taxon>
    </lineage>
</organism>
<reference evidence="2 3" key="1">
    <citation type="submission" date="2015-01" db="EMBL/GenBank/DDBJ databases">
        <title>Evolution of Trichinella species and genotypes.</title>
        <authorList>
            <person name="Korhonen P.K."/>
            <person name="Edoardo P."/>
            <person name="Giuseppe L.R."/>
            <person name="Gasser R.B."/>
        </authorList>
    </citation>
    <scope>NUCLEOTIDE SEQUENCE [LARGE SCALE GENOMIC DNA]</scope>
    <source>
        <strain evidence="2">ISS3</strain>
    </source>
</reference>
<evidence type="ECO:0000256" key="1">
    <source>
        <dbReference type="SAM" id="Phobius"/>
    </source>
</evidence>
<keyword evidence="1" id="KW-1133">Transmembrane helix</keyword>
<feature type="transmembrane region" description="Helical" evidence="1">
    <location>
        <begin position="6"/>
        <end position="24"/>
    </location>
</feature>
<name>A0A0V0YV79_TRISP</name>
<keyword evidence="1" id="KW-0812">Transmembrane</keyword>